<sequence length="66" mass="7610">MYPAINRDTEKFSTIYGCDCSWQARQTFMCSFIQQAKLLAVPALKEKRESPCSRRKKPALLSPKKL</sequence>
<evidence type="ECO:0000313" key="2">
    <source>
        <dbReference type="EMBL" id="RCN30498.1"/>
    </source>
</evidence>
<evidence type="ECO:0000256" key="1">
    <source>
        <dbReference type="SAM" id="MobiDB-lite"/>
    </source>
</evidence>
<keyword evidence="3" id="KW-1185">Reference proteome</keyword>
<feature type="region of interest" description="Disordered" evidence="1">
    <location>
        <begin position="46"/>
        <end position="66"/>
    </location>
</feature>
<dbReference type="Proteomes" id="UP000252519">
    <property type="component" value="Unassembled WGS sequence"/>
</dbReference>
<dbReference type="EMBL" id="JOJR01001542">
    <property type="protein sequence ID" value="RCN30498.1"/>
    <property type="molecule type" value="Genomic_DNA"/>
</dbReference>
<accession>A0A368FG08</accession>
<comment type="caution">
    <text evidence="2">The sequence shown here is derived from an EMBL/GenBank/DDBJ whole genome shotgun (WGS) entry which is preliminary data.</text>
</comment>
<name>A0A368FG08_ANCCA</name>
<protein>
    <submittedName>
        <fullName evidence="2">Uncharacterized protein</fullName>
    </submittedName>
</protein>
<dbReference type="AlphaFoldDB" id="A0A368FG08"/>
<reference evidence="2 3" key="1">
    <citation type="submission" date="2014-10" db="EMBL/GenBank/DDBJ databases">
        <title>Draft genome of the hookworm Ancylostoma caninum.</title>
        <authorList>
            <person name="Mitreva M."/>
        </authorList>
    </citation>
    <scope>NUCLEOTIDE SEQUENCE [LARGE SCALE GENOMIC DNA]</scope>
    <source>
        <strain evidence="2 3">Baltimore</strain>
    </source>
</reference>
<gene>
    <name evidence="2" type="ORF">ANCCAN_23734</name>
</gene>
<evidence type="ECO:0000313" key="3">
    <source>
        <dbReference type="Proteomes" id="UP000252519"/>
    </source>
</evidence>
<feature type="compositionally biased region" description="Basic residues" evidence="1">
    <location>
        <begin position="53"/>
        <end position="66"/>
    </location>
</feature>
<proteinExistence type="predicted"/>
<organism evidence="2 3">
    <name type="scientific">Ancylostoma caninum</name>
    <name type="common">Dog hookworm</name>
    <dbReference type="NCBI Taxonomy" id="29170"/>
    <lineage>
        <taxon>Eukaryota</taxon>
        <taxon>Metazoa</taxon>
        <taxon>Ecdysozoa</taxon>
        <taxon>Nematoda</taxon>
        <taxon>Chromadorea</taxon>
        <taxon>Rhabditida</taxon>
        <taxon>Rhabditina</taxon>
        <taxon>Rhabditomorpha</taxon>
        <taxon>Strongyloidea</taxon>
        <taxon>Ancylostomatidae</taxon>
        <taxon>Ancylostomatinae</taxon>
        <taxon>Ancylostoma</taxon>
    </lineage>
</organism>